<organism evidence="1 2">
    <name type="scientific">Streptococcus hohhotensis</name>
    <dbReference type="NCBI Taxonomy" id="2866998"/>
    <lineage>
        <taxon>Bacteria</taxon>
        <taxon>Bacillati</taxon>
        <taxon>Bacillota</taxon>
        <taxon>Bacilli</taxon>
        <taxon>Lactobacillales</taxon>
        <taxon>Streptococcaceae</taxon>
        <taxon>Streptococcus</taxon>
        <taxon>Streptococcus mitis group</taxon>
    </lineage>
</organism>
<keyword evidence="2" id="KW-1185">Reference proteome</keyword>
<name>A0ABT6QD74_9STRE</name>
<feature type="non-terminal residue" evidence="1">
    <location>
        <position position="1"/>
    </location>
</feature>
<gene>
    <name evidence="1" type="ORF">K4Z77_004435</name>
</gene>
<comment type="caution">
    <text evidence="1">The sequence shown here is derived from an EMBL/GenBank/DDBJ whole genome shotgun (WGS) entry which is preliminary data.</text>
</comment>
<protein>
    <submittedName>
        <fullName evidence="1">IS5/IS1182 family transposase</fullName>
    </submittedName>
</protein>
<sequence length="53" mass="6135">RHRYKIEAKNAELKQRHGFDVARASGLFSMELQAATTIFVVNMKRIMTLINTK</sequence>
<reference evidence="1" key="1">
    <citation type="submission" date="2023-05" db="EMBL/GenBank/DDBJ databases">
        <title>Streptococcus hohhotensis sp. nov., isolated from the breast milk of healthy women.</title>
        <authorList>
            <person name="Liu W."/>
        </authorList>
    </citation>
    <scope>NUCLEOTIDE SEQUENCE</scope>
    <source>
        <strain evidence="1">IMAU99199</strain>
    </source>
</reference>
<dbReference type="EMBL" id="JAIRCA020000007">
    <property type="protein sequence ID" value="MDI2139412.1"/>
    <property type="molecule type" value="Genomic_DNA"/>
</dbReference>
<evidence type="ECO:0000313" key="2">
    <source>
        <dbReference type="Proteomes" id="UP001156146"/>
    </source>
</evidence>
<dbReference type="Proteomes" id="UP001156146">
    <property type="component" value="Unassembled WGS sequence"/>
</dbReference>
<proteinExistence type="predicted"/>
<accession>A0ABT6QD74</accession>
<evidence type="ECO:0000313" key="1">
    <source>
        <dbReference type="EMBL" id="MDI2139412.1"/>
    </source>
</evidence>